<evidence type="ECO:0000313" key="2">
    <source>
        <dbReference type="Proteomes" id="UP000198290"/>
    </source>
</evidence>
<keyword evidence="2" id="KW-1185">Reference proteome</keyword>
<dbReference type="AlphaFoldDB" id="A0A3G9G9Z8"/>
<reference evidence="2" key="1">
    <citation type="journal article" date="2017" name="Biotechnol. Biofuels">
        <title>Evaluation of environmental bacterial communities as a factor affecting the growth of duckweed Lemna minor.</title>
        <authorList>
            <person name="Ishizawa H."/>
            <person name="Kuroda M."/>
            <person name="Morikawa M."/>
            <person name="Ike M."/>
        </authorList>
    </citation>
    <scope>NUCLEOTIDE SEQUENCE [LARGE SCALE GENOMIC DNA]</scope>
    <source>
        <strain evidence="2">H3</strain>
    </source>
</reference>
<dbReference type="Proteomes" id="UP000198290">
    <property type="component" value="Chromosome"/>
</dbReference>
<reference evidence="2" key="3">
    <citation type="journal article" date="2017" name="Plant Physiol. Biochem.">
        <title>Differential oxidative and antioxidative response of duckweed Lemna minor toward plant growth promoting/inhibiting bacteria.</title>
        <authorList>
            <person name="Ishizawa H."/>
            <person name="Kuroda M."/>
            <person name="Morikawa M."/>
            <person name="Ike M."/>
        </authorList>
    </citation>
    <scope>NUCLEOTIDE SEQUENCE [LARGE SCALE GENOMIC DNA]</scope>
    <source>
        <strain evidence="2">H3</strain>
    </source>
</reference>
<name>A0A3G9G9Z8_9NEIS</name>
<reference evidence="1 2" key="2">
    <citation type="journal article" date="2017" name="Genome Announc.">
        <title>Draft genome sequence of Aquitalea magnusonii strain H3, a plant growth-promoting bacterium of duckweed Lemna minor.</title>
        <authorList>
            <person name="Ishizawa H."/>
            <person name="Kuroda M."/>
            <person name="Ike M."/>
        </authorList>
    </citation>
    <scope>NUCLEOTIDE SEQUENCE [LARGE SCALE GENOMIC DNA]</scope>
    <source>
        <strain evidence="1 2">H3</strain>
    </source>
</reference>
<proteinExistence type="predicted"/>
<gene>
    <name evidence="1" type="ORF">DLM_0621</name>
</gene>
<sequence length="40" mass="4134">MLAAVSSLQQRGPGAACFALCCPAGQAMQDLPIWDQAAKN</sequence>
<evidence type="ECO:0000313" key="1">
    <source>
        <dbReference type="EMBL" id="BBF84274.1"/>
    </source>
</evidence>
<protein>
    <submittedName>
        <fullName evidence="1">Uncharacterized protein</fullName>
    </submittedName>
</protein>
<dbReference type="KEGG" id="amah:DLM_0621"/>
<accession>A0A3G9G9Z8</accession>
<dbReference type="EMBL" id="AP018823">
    <property type="protein sequence ID" value="BBF84274.1"/>
    <property type="molecule type" value="Genomic_DNA"/>
</dbReference>
<organism evidence="1 2">
    <name type="scientific">Aquitalea magnusonii</name>
    <dbReference type="NCBI Taxonomy" id="332411"/>
    <lineage>
        <taxon>Bacteria</taxon>
        <taxon>Pseudomonadati</taxon>
        <taxon>Pseudomonadota</taxon>
        <taxon>Betaproteobacteria</taxon>
        <taxon>Neisseriales</taxon>
        <taxon>Chromobacteriaceae</taxon>
        <taxon>Aquitalea</taxon>
    </lineage>
</organism>